<gene>
    <name evidence="6" type="ORF">AHMF7605_24550</name>
</gene>
<reference evidence="6 7" key="1">
    <citation type="submission" date="2018-03" db="EMBL/GenBank/DDBJ databases">
        <title>Adhaeribacter sp. HMF7605 Genome sequencing and assembly.</title>
        <authorList>
            <person name="Kang H."/>
            <person name="Kang J."/>
            <person name="Cha I."/>
            <person name="Kim H."/>
            <person name="Joh K."/>
        </authorList>
    </citation>
    <scope>NUCLEOTIDE SEQUENCE [LARGE SCALE GENOMIC DNA]</scope>
    <source>
        <strain evidence="6 7">HMF7605</strain>
    </source>
</reference>
<dbReference type="OrthoDB" id="9807157at2"/>
<dbReference type="InterPro" id="IPR015424">
    <property type="entry name" value="PyrdxlP-dep_Trfase"/>
</dbReference>
<dbReference type="Gene3D" id="3.90.1150.10">
    <property type="entry name" value="Aspartate Aminotransferase, domain 1"/>
    <property type="match status" value="1"/>
</dbReference>
<dbReference type="RefSeq" id="WP_106932618.1">
    <property type="nucleotide sequence ID" value="NZ_PYFT01000001.1"/>
</dbReference>
<dbReference type="Gene3D" id="3.40.640.10">
    <property type="entry name" value="Type I PLP-dependent aspartate aminotransferase-like (Major domain)"/>
    <property type="match status" value="1"/>
</dbReference>
<evidence type="ECO:0000313" key="7">
    <source>
        <dbReference type="Proteomes" id="UP000240357"/>
    </source>
</evidence>
<proteinExistence type="inferred from homology"/>
<feature type="domain" description="Aminotransferase class I/classII large" evidence="5">
    <location>
        <begin position="30"/>
        <end position="368"/>
    </location>
</feature>
<dbReference type="EMBL" id="PYFT01000001">
    <property type="protein sequence ID" value="PSR56440.1"/>
    <property type="molecule type" value="Genomic_DNA"/>
</dbReference>
<comment type="cofactor">
    <cofactor evidence="1">
        <name>pyridoxal 5'-phosphate</name>
        <dbReference type="ChEBI" id="CHEBI:597326"/>
    </cofactor>
</comment>
<keyword evidence="3" id="KW-0808">Transferase</keyword>
<dbReference type="GO" id="GO:0009102">
    <property type="term" value="P:biotin biosynthetic process"/>
    <property type="evidence" value="ECO:0007669"/>
    <property type="project" value="TreeGrafter"/>
</dbReference>
<organism evidence="6 7">
    <name type="scientific">Adhaeribacter arboris</name>
    <dbReference type="NCBI Taxonomy" id="2072846"/>
    <lineage>
        <taxon>Bacteria</taxon>
        <taxon>Pseudomonadati</taxon>
        <taxon>Bacteroidota</taxon>
        <taxon>Cytophagia</taxon>
        <taxon>Cytophagales</taxon>
        <taxon>Hymenobacteraceae</taxon>
        <taxon>Adhaeribacter</taxon>
    </lineage>
</organism>
<evidence type="ECO:0000256" key="3">
    <source>
        <dbReference type="ARBA" id="ARBA00022679"/>
    </source>
</evidence>
<dbReference type="Pfam" id="PF00155">
    <property type="entry name" value="Aminotran_1_2"/>
    <property type="match status" value="1"/>
</dbReference>
<dbReference type="SUPFAM" id="SSF53383">
    <property type="entry name" value="PLP-dependent transferases"/>
    <property type="match status" value="1"/>
</dbReference>
<evidence type="ECO:0000259" key="5">
    <source>
        <dbReference type="Pfam" id="PF00155"/>
    </source>
</evidence>
<dbReference type="InterPro" id="IPR050087">
    <property type="entry name" value="AON_synthase_class-II"/>
</dbReference>
<dbReference type="GO" id="GO:0016740">
    <property type="term" value="F:transferase activity"/>
    <property type="evidence" value="ECO:0007669"/>
    <property type="project" value="UniProtKB-KW"/>
</dbReference>
<dbReference type="InterPro" id="IPR004839">
    <property type="entry name" value="Aminotransferase_I/II_large"/>
</dbReference>
<name>A0A2T2YLQ9_9BACT</name>
<evidence type="ECO:0000256" key="1">
    <source>
        <dbReference type="ARBA" id="ARBA00001933"/>
    </source>
</evidence>
<dbReference type="PANTHER" id="PTHR13693">
    <property type="entry name" value="CLASS II AMINOTRANSFERASE/8-AMINO-7-OXONONANOATE SYNTHASE"/>
    <property type="match status" value="1"/>
</dbReference>
<keyword evidence="4" id="KW-0663">Pyridoxal phosphate</keyword>
<dbReference type="GO" id="GO:0030170">
    <property type="term" value="F:pyridoxal phosphate binding"/>
    <property type="evidence" value="ECO:0007669"/>
    <property type="project" value="InterPro"/>
</dbReference>
<accession>A0A2T2YLQ9</accession>
<dbReference type="InterPro" id="IPR015422">
    <property type="entry name" value="PyrdxlP-dep_Trfase_small"/>
</dbReference>
<evidence type="ECO:0000256" key="4">
    <source>
        <dbReference type="ARBA" id="ARBA00022898"/>
    </source>
</evidence>
<protein>
    <submittedName>
        <fullName evidence="6">8-amino-7-oxononanoate synthase</fullName>
    </submittedName>
</protein>
<sequence length="376" mass="41689">MQFPENLQQKLSLRTQQGIYRQLPTSKAAIDFCSNDYLGLARSTALKQLITQEAEQFSNYLLGSTGSRLLSGNHPVYELLEKQLATFHRAEAALLFNSGYVANLGFFSAVPQRGDTIFYDEASHASIKEGIRLSLAKAYSFKHNSLEDLTRKFKHAAGNAYVAVESVYSMDGDQAPLPKLADFCEKKGAYLVVDEAHSNGLFGENGEGLIVEKNLTDKVFARIMTFGKAIGSHGAAVVGSTSLKNYLINFSRPFIYTTALPLHNILAIKSAYSFLPSLQAERNQVKALSRYLNEQLEKFTGNKYLQEPGPINVVFAPNIEQLKKISRNLQENNIDVRPVFSPTVPVGKERLRIIVHAFNTPAQIDLLLGPLANLWA</sequence>
<dbReference type="Proteomes" id="UP000240357">
    <property type="component" value="Unassembled WGS sequence"/>
</dbReference>
<dbReference type="PANTHER" id="PTHR13693:SF77">
    <property type="entry name" value="8-AMINO-7-OXONONANOATE SYNTHASE"/>
    <property type="match status" value="1"/>
</dbReference>
<keyword evidence="7" id="KW-1185">Reference proteome</keyword>
<dbReference type="AlphaFoldDB" id="A0A2T2YLQ9"/>
<evidence type="ECO:0000313" key="6">
    <source>
        <dbReference type="EMBL" id="PSR56440.1"/>
    </source>
</evidence>
<comment type="caution">
    <text evidence="6">The sequence shown here is derived from an EMBL/GenBank/DDBJ whole genome shotgun (WGS) entry which is preliminary data.</text>
</comment>
<comment type="similarity">
    <text evidence="2">Belongs to the class-II pyridoxal-phosphate-dependent aminotransferase family. BioF subfamily.</text>
</comment>
<dbReference type="InterPro" id="IPR015421">
    <property type="entry name" value="PyrdxlP-dep_Trfase_major"/>
</dbReference>
<evidence type="ECO:0000256" key="2">
    <source>
        <dbReference type="ARBA" id="ARBA00010008"/>
    </source>
</evidence>